<dbReference type="InterPro" id="IPR009057">
    <property type="entry name" value="Homeodomain-like_sf"/>
</dbReference>
<evidence type="ECO:0000256" key="2">
    <source>
        <dbReference type="ARBA" id="ARBA00023125"/>
    </source>
</evidence>
<protein>
    <submittedName>
        <fullName evidence="6">TetR/AcrR family transcriptional regulator</fullName>
    </submittedName>
</protein>
<feature type="DNA-binding region" description="H-T-H motif" evidence="4">
    <location>
        <begin position="32"/>
        <end position="51"/>
    </location>
</feature>
<comment type="caution">
    <text evidence="6">The sequence shown here is derived from an EMBL/GenBank/DDBJ whole genome shotgun (WGS) entry which is preliminary data.</text>
</comment>
<dbReference type="InterPro" id="IPR050109">
    <property type="entry name" value="HTH-type_TetR-like_transc_reg"/>
</dbReference>
<evidence type="ECO:0000313" key="6">
    <source>
        <dbReference type="EMBL" id="MFC3765729.1"/>
    </source>
</evidence>
<dbReference type="InterPro" id="IPR023772">
    <property type="entry name" value="DNA-bd_HTH_TetR-type_CS"/>
</dbReference>
<accession>A0ABV7YNX6</accession>
<dbReference type="InterPro" id="IPR001647">
    <property type="entry name" value="HTH_TetR"/>
</dbReference>
<dbReference type="PROSITE" id="PS01081">
    <property type="entry name" value="HTH_TETR_1"/>
    <property type="match status" value="1"/>
</dbReference>
<dbReference type="PANTHER" id="PTHR30055:SF234">
    <property type="entry name" value="HTH-TYPE TRANSCRIPTIONAL REGULATOR BETI"/>
    <property type="match status" value="1"/>
</dbReference>
<keyword evidence="3" id="KW-0804">Transcription</keyword>
<dbReference type="PRINTS" id="PR00455">
    <property type="entry name" value="HTHTETR"/>
</dbReference>
<dbReference type="Pfam" id="PF00440">
    <property type="entry name" value="TetR_N"/>
    <property type="match status" value="1"/>
</dbReference>
<organism evidence="6 7">
    <name type="scientific">Tenggerimyces flavus</name>
    <dbReference type="NCBI Taxonomy" id="1708749"/>
    <lineage>
        <taxon>Bacteria</taxon>
        <taxon>Bacillati</taxon>
        <taxon>Actinomycetota</taxon>
        <taxon>Actinomycetes</taxon>
        <taxon>Propionibacteriales</taxon>
        <taxon>Nocardioidaceae</taxon>
        <taxon>Tenggerimyces</taxon>
    </lineage>
</organism>
<keyword evidence="2 4" id="KW-0238">DNA-binding</keyword>
<evidence type="ECO:0000313" key="7">
    <source>
        <dbReference type="Proteomes" id="UP001595699"/>
    </source>
</evidence>
<keyword evidence="7" id="KW-1185">Reference proteome</keyword>
<proteinExistence type="predicted"/>
<dbReference type="Gene3D" id="1.10.10.60">
    <property type="entry name" value="Homeodomain-like"/>
    <property type="match status" value="1"/>
</dbReference>
<evidence type="ECO:0000256" key="4">
    <source>
        <dbReference type="PROSITE-ProRule" id="PRU00335"/>
    </source>
</evidence>
<evidence type="ECO:0000256" key="1">
    <source>
        <dbReference type="ARBA" id="ARBA00023015"/>
    </source>
</evidence>
<dbReference type="RefSeq" id="WP_205121004.1">
    <property type="nucleotide sequence ID" value="NZ_JAFBCM010000001.1"/>
</dbReference>
<dbReference type="SUPFAM" id="SSF46689">
    <property type="entry name" value="Homeodomain-like"/>
    <property type="match status" value="1"/>
</dbReference>
<reference evidence="7" key="1">
    <citation type="journal article" date="2019" name="Int. J. Syst. Evol. Microbiol.">
        <title>The Global Catalogue of Microorganisms (GCM) 10K type strain sequencing project: providing services to taxonomists for standard genome sequencing and annotation.</title>
        <authorList>
            <consortium name="The Broad Institute Genomics Platform"/>
            <consortium name="The Broad Institute Genome Sequencing Center for Infectious Disease"/>
            <person name="Wu L."/>
            <person name="Ma J."/>
        </authorList>
    </citation>
    <scope>NUCLEOTIDE SEQUENCE [LARGE SCALE GENOMIC DNA]</scope>
    <source>
        <strain evidence="7">CGMCC 4.7241</strain>
    </source>
</reference>
<dbReference type="PANTHER" id="PTHR30055">
    <property type="entry name" value="HTH-TYPE TRANSCRIPTIONAL REGULATOR RUTR"/>
    <property type="match status" value="1"/>
</dbReference>
<dbReference type="PROSITE" id="PS50977">
    <property type="entry name" value="HTH_TETR_2"/>
    <property type="match status" value="1"/>
</dbReference>
<evidence type="ECO:0000256" key="3">
    <source>
        <dbReference type="ARBA" id="ARBA00023163"/>
    </source>
</evidence>
<keyword evidence="1" id="KW-0805">Transcription regulation</keyword>
<sequence length="196" mass="21631">MGLRERKTARTRRQIVDVALDLFVEQGYDETTMEQIAERAEVGSTTLYRYFPSKDLLILDRFTQSMDLGARLRSRPSTESLSVALGAVIHASIEGFADEDGRVTALRRIVDNAPVPRARLWDLVAQAQSDLESAIAARLDRPPGDLQVVLTATLTFAVFQIAAEKWWAGDHRASRAAVVDEVLRALAASDLVLPSP</sequence>
<dbReference type="Proteomes" id="UP001595699">
    <property type="component" value="Unassembled WGS sequence"/>
</dbReference>
<name>A0ABV7YNX6_9ACTN</name>
<dbReference type="EMBL" id="JBHRZH010000043">
    <property type="protein sequence ID" value="MFC3765729.1"/>
    <property type="molecule type" value="Genomic_DNA"/>
</dbReference>
<feature type="domain" description="HTH tetR-type" evidence="5">
    <location>
        <begin position="9"/>
        <end position="69"/>
    </location>
</feature>
<evidence type="ECO:0000259" key="5">
    <source>
        <dbReference type="PROSITE" id="PS50977"/>
    </source>
</evidence>
<dbReference type="Gene3D" id="1.10.357.10">
    <property type="entry name" value="Tetracycline Repressor, domain 2"/>
    <property type="match status" value="1"/>
</dbReference>
<gene>
    <name evidence="6" type="ORF">ACFOUW_33185</name>
</gene>